<proteinExistence type="predicted"/>
<evidence type="ECO:0000256" key="1">
    <source>
        <dbReference type="SAM" id="Phobius"/>
    </source>
</evidence>
<evidence type="ECO:0000313" key="2">
    <source>
        <dbReference type="EMBL" id="PMD17620.1"/>
    </source>
</evidence>
<feature type="transmembrane region" description="Helical" evidence="1">
    <location>
        <begin position="35"/>
        <end position="53"/>
    </location>
</feature>
<keyword evidence="3" id="KW-1185">Reference proteome</keyword>
<dbReference type="Proteomes" id="UP000235672">
    <property type="component" value="Unassembled WGS sequence"/>
</dbReference>
<keyword evidence="1" id="KW-0472">Membrane</keyword>
<name>A0A2J6PUA9_9HELO</name>
<dbReference type="STRING" id="1745343.A0A2J6PUA9"/>
<evidence type="ECO:0000313" key="3">
    <source>
        <dbReference type="Proteomes" id="UP000235672"/>
    </source>
</evidence>
<dbReference type="EMBL" id="KZ613499">
    <property type="protein sequence ID" value="PMD17620.1"/>
    <property type="molecule type" value="Genomic_DNA"/>
</dbReference>
<sequence length="63" mass="7543">KKVNSILYTTIIIYPDIIFIILILSQFLTNPGPEYLMAVNWIIKYLFGTRFLVIQYNIKYREI</sequence>
<keyword evidence="1" id="KW-1133">Transmembrane helix</keyword>
<protein>
    <submittedName>
        <fullName evidence="2">Uncharacterized protein</fullName>
    </submittedName>
</protein>
<accession>A0A2J6PUA9</accession>
<dbReference type="AlphaFoldDB" id="A0A2J6PUA9"/>
<gene>
    <name evidence="2" type="ORF">NA56DRAFT_578687</name>
</gene>
<feature type="transmembrane region" description="Helical" evidence="1">
    <location>
        <begin position="7"/>
        <end position="29"/>
    </location>
</feature>
<dbReference type="OrthoDB" id="4356562at2759"/>
<feature type="non-terminal residue" evidence="2">
    <location>
        <position position="1"/>
    </location>
</feature>
<keyword evidence="1" id="KW-0812">Transmembrane</keyword>
<organism evidence="2 3">
    <name type="scientific">Hyaloscypha hepaticicola</name>
    <dbReference type="NCBI Taxonomy" id="2082293"/>
    <lineage>
        <taxon>Eukaryota</taxon>
        <taxon>Fungi</taxon>
        <taxon>Dikarya</taxon>
        <taxon>Ascomycota</taxon>
        <taxon>Pezizomycotina</taxon>
        <taxon>Leotiomycetes</taxon>
        <taxon>Helotiales</taxon>
        <taxon>Hyaloscyphaceae</taxon>
        <taxon>Hyaloscypha</taxon>
    </lineage>
</organism>
<reference evidence="2 3" key="1">
    <citation type="submission" date="2016-05" db="EMBL/GenBank/DDBJ databases">
        <title>A degradative enzymes factory behind the ericoid mycorrhizal symbiosis.</title>
        <authorList>
            <consortium name="DOE Joint Genome Institute"/>
            <person name="Martino E."/>
            <person name="Morin E."/>
            <person name="Grelet G."/>
            <person name="Kuo A."/>
            <person name="Kohler A."/>
            <person name="Daghino S."/>
            <person name="Barry K."/>
            <person name="Choi C."/>
            <person name="Cichocki N."/>
            <person name="Clum A."/>
            <person name="Copeland A."/>
            <person name="Hainaut M."/>
            <person name="Haridas S."/>
            <person name="Labutti K."/>
            <person name="Lindquist E."/>
            <person name="Lipzen A."/>
            <person name="Khouja H.-R."/>
            <person name="Murat C."/>
            <person name="Ohm R."/>
            <person name="Olson A."/>
            <person name="Spatafora J."/>
            <person name="Veneault-Fourrey C."/>
            <person name="Henrissat B."/>
            <person name="Grigoriev I."/>
            <person name="Martin F."/>
            <person name="Perotto S."/>
        </authorList>
    </citation>
    <scope>NUCLEOTIDE SEQUENCE [LARGE SCALE GENOMIC DNA]</scope>
    <source>
        <strain evidence="2 3">UAMH 7357</strain>
    </source>
</reference>